<dbReference type="Proteomes" id="UP001206595">
    <property type="component" value="Unassembled WGS sequence"/>
</dbReference>
<feature type="transmembrane region" description="Helical" evidence="1">
    <location>
        <begin position="72"/>
        <end position="92"/>
    </location>
</feature>
<dbReference type="EMBL" id="MU620901">
    <property type="protein sequence ID" value="KAI8582361.1"/>
    <property type="molecule type" value="Genomic_DNA"/>
</dbReference>
<proteinExistence type="predicted"/>
<comment type="caution">
    <text evidence="2">The sequence shown here is derived from an EMBL/GenBank/DDBJ whole genome shotgun (WGS) entry which is preliminary data.</text>
</comment>
<keyword evidence="1" id="KW-1133">Transmembrane helix</keyword>
<keyword evidence="1" id="KW-0472">Membrane</keyword>
<dbReference type="GeneID" id="75912294"/>
<protein>
    <submittedName>
        <fullName evidence="2">Uncharacterized protein</fullName>
    </submittedName>
</protein>
<gene>
    <name evidence="2" type="ORF">K450DRAFT_228597</name>
</gene>
<reference evidence="2" key="2">
    <citation type="journal article" date="2022" name="Proc. Natl. Acad. Sci. U.S.A.">
        <title>Diploid-dominant life cycles characterize the early evolution of Fungi.</title>
        <authorList>
            <person name="Amses K.R."/>
            <person name="Simmons D.R."/>
            <person name="Longcore J.E."/>
            <person name="Mondo S.J."/>
            <person name="Seto K."/>
            <person name="Jeronimo G.H."/>
            <person name="Bonds A.E."/>
            <person name="Quandt C.A."/>
            <person name="Davis W.J."/>
            <person name="Chang Y."/>
            <person name="Federici B.A."/>
            <person name="Kuo A."/>
            <person name="LaButti K."/>
            <person name="Pangilinan J."/>
            <person name="Andreopoulos W."/>
            <person name="Tritt A."/>
            <person name="Riley R."/>
            <person name="Hundley H."/>
            <person name="Johnson J."/>
            <person name="Lipzen A."/>
            <person name="Barry K."/>
            <person name="Lang B.F."/>
            <person name="Cuomo C.A."/>
            <person name="Buchler N.E."/>
            <person name="Grigoriev I.V."/>
            <person name="Spatafora J.W."/>
            <person name="Stajich J.E."/>
            <person name="James T.Y."/>
        </authorList>
    </citation>
    <scope>NUCLEOTIDE SEQUENCE</scope>
    <source>
        <strain evidence="2">AG</strain>
    </source>
</reference>
<organism evidence="2 3">
    <name type="scientific">Umbelopsis ramanniana AG</name>
    <dbReference type="NCBI Taxonomy" id="1314678"/>
    <lineage>
        <taxon>Eukaryota</taxon>
        <taxon>Fungi</taxon>
        <taxon>Fungi incertae sedis</taxon>
        <taxon>Mucoromycota</taxon>
        <taxon>Mucoromycotina</taxon>
        <taxon>Umbelopsidomycetes</taxon>
        <taxon>Umbelopsidales</taxon>
        <taxon>Umbelopsidaceae</taxon>
        <taxon>Umbelopsis</taxon>
    </lineage>
</organism>
<reference evidence="2" key="1">
    <citation type="submission" date="2021-06" db="EMBL/GenBank/DDBJ databases">
        <authorList>
            <consortium name="DOE Joint Genome Institute"/>
            <person name="Mondo S.J."/>
            <person name="Amses K.R."/>
            <person name="Simmons D.R."/>
            <person name="Longcore J.E."/>
            <person name="Seto K."/>
            <person name="Alves G.H."/>
            <person name="Bonds A.E."/>
            <person name="Quandt C.A."/>
            <person name="Davis W.J."/>
            <person name="Chang Y."/>
            <person name="Letcher P.M."/>
            <person name="Powell M.J."/>
            <person name="Kuo A."/>
            <person name="Labutti K."/>
            <person name="Pangilinan J."/>
            <person name="Andreopoulos W."/>
            <person name="Tritt A."/>
            <person name="Riley R."/>
            <person name="Hundley H."/>
            <person name="Johnson J."/>
            <person name="Lipzen A."/>
            <person name="Barry K."/>
            <person name="Berbee M.L."/>
            <person name="Buchler N.E."/>
            <person name="Grigoriev I.V."/>
            <person name="Spatafora J.W."/>
            <person name="Stajich J.E."/>
            <person name="James T.Y."/>
        </authorList>
    </citation>
    <scope>NUCLEOTIDE SEQUENCE</scope>
    <source>
        <strain evidence="2">AG</strain>
    </source>
</reference>
<sequence>MHHGEPVIVQLQHVSRFVGFWPCVKCRLNDAHTVRLLSQSRLQYPVEKFTLPVHLSVGCRGLLMMHFLCLNIMLHSLTIEVSTYCLLTIYFAPIQK</sequence>
<name>A0AAD5HH77_UMBRA</name>
<keyword evidence="1" id="KW-0812">Transmembrane</keyword>
<evidence type="ECO:0000313" key="2">
    <source>
        <dbReference type="EMBL" id="KAI8582361.1"/>
    </source>
</evidence>
<accession>A0AAD5HH77</accession>
<dbReference type="AlphaFoldDB" id="A0AAD5HH77"/>
<evidence type="ECO:0000256" key="1">
    <source>
        <dbReference type="SAM" id="Phobius"/>
    </source>
</evidence>
<dbReference type="RefSeq" id="XP_051447365.1">
    <property type="nucleotide sequence ID" value="XM_051586946.1"/>
</dbReference>
<keyword evidence="3" id="KW-1185">Reference proteome</keyword>
<evidence type="ECO:0000313" key="3">
    <source>
        <dbReference type="Proteomes" id="UP001206595"/>
    </source>
</evidence>